<proteinExistence type="predicted"/>
<dbReference type="AlphaFoldDB" id="A0AB39ZVI0"/>
<feature type="compositionally biased region" description="Low complexity" evidence="6">
    <location>
        <begin position="390"/>
        <end position="404"/>
    </location>
</feature>
<evidence type="ECO:0000256" key="6">
    <source>
        <dbReference type="SAM" id="MobiDB-lite"/>
    </source>
</evidence>
<feature type="region of interest" description="Disordered" evidence="6">
    <location>
        <begin position="154"/>
        <end position="191"/>
    </location>
</feature>
<feature type="region of interest" description="Disordered" evidence="6">
    <location>
        <begin position="1047"/>
        <end position="1128"/>
    </location>
</feature>
<evidence type="ECO:0000259" key="8">
    <source>
        <dbReference type="PROSITE" id="PS51319"/>
    </source>
</evidence>
<name>A0AB39ZVI0_DROSZ</name>
<reference evidence="9 10" key="1">
    <citation type="submission" date="2025-05" db="UniProtKB">
        <authorList>
            <consortium name="RefSeq"/>
        </authorList>
    </citation>
    <scope>NUCLEOTIDE SEQUENCE [LARGE SCALE GENOMIC DNA]</scope>
</reference>
<dbReference type="GO" id="GO:0008270">
    <property type="term" value="F:zinc ion binding"/>
    <property type="evidence" value="ECO:0007669"/>
    <property type="project" value="UniProtKB-KW"/>
</dbReference>
<feature type="region of interest" description="Disordered" evidence="6">
    <location>
        <begin position="590"/>
        <end position="732"/>
    </location>
</feature>
<feature type="zinc finger region" description="C3H1-type" evidence="5">
    <location>
        <begin position="1127"/>
        <end position="1154"/>
    </location>
</feature>
<dbReference type="InterPro" id="IPR000571">
    <property type="entry name" value="Znf_CCCH"/>
</dbReference>
<feature type="compositionally biased region" description="Basic and acidic residues" evidence="6">
    <location>
        <begin position="478"/>
        <end position="487"/>
    </location>
</feature>
<organism evidence="9 10">
    <name type="scientific">Drosophila suzukii</name>
    <name type="common">Spotted-wing drosophila fruit fly</name>
    <dbReference type="NCBI Taxonomy" id="28584"/>
    <lineage>
        <taxon>Eukaryota</taxon>
        <taxon>Metazoa</taxon>
        <taxon>Ecdysozoa</taxon>
        <taxon>Arthropoda</taxon>
        <taxon>Hexapoda</taxon>
        <taxon>Insecta</taxon>
        <taxon>Pterygota</taxon>
        <taxon>Neoptera</taxon>
        <taxon>Endopterygota</taxon>
        <taxon>Diptera</taxon>
        <taxon>Brachycera</taxon>
        <taxon>Muscomorpha</taxon>
        <taxon>Ephydroidea</taxon>
        <taxon>Drosophilidae</taxon>
        <taxon>Drosophila</taxon>
        <taxon>Sophophora</taxon>
    </lineage>
</organism>
<dbReference type="GO" id="GO:0072357">
    <property type="term" value="C:PTW/PP1 phosphatase complex"/>
    <property type="evidence" value="ECO:0007669"/>
    <property type="project" value="TreeGrafter"/>
</dbReference>
<feature type="compositionally biased region" description="Pro residues" evidence="6">
    <location>
        <begin position="531"/>
        <end position="544"/>
    </location>
</feature>
<feature type="domain" description="TFIIS N-terminal" evidence="8">
    <location>
        <begin position="71"/>
        <end position="145"/>
    </location>
</feature>
<evidence type="ECO:0000256" key="4">
    <source>
        <dbReference type="PROSITE-ProRule" id="PRU00649"/>
    </source>
</evidence>
<dbReference type="SUPFAM" id="SSF90229">
    <property type="entry name" value="CCCH zinc finger"/>
    <property type="match status" value="1"/>
</dbReference>
<evidence type="ECO:0000313" key="10">
    <source>
        <dbReference type="RefSeq" id="XP_016943791.2"/>
    </source>
</evidence>
<feature type="compositionally biased region" description="Low complexity" evidence="6">
    <location>
        <begin position="443"/>
        <end position="455"/>
    </location>
</feature>
<feature type="compositionally biased region" description="Basic and acidic residues" evidence="6">
    <location>
        <begin position="275"/>
        <end position="310"/>
    </location>
</feature>
<dbReference type="InterPro" id="IPR035441">
    <property type="entry name" value="TFIIS/LEDGF_dom_sf"/>
</dbReference>
<dbReference type="GeneID" id="108020191"/>
<evidence type="ECO:0000313" key="9">
    <source>
        <dbReference type="Proteomes" id="UP001652628"/>
    </source>
</evidence>
<evidence type="ECO:0000256" key="1">
    <source>
        <dbReference type="ARBA" id="ARBA00022723"/>
    </source>
</evidence>
<keyword evidence="2 5" id="KW-0863">Zinc-finger</keyword>
<feature type="compositionally biased region" description="Gly residues" evidence="6">
    <location>
        <begin position="1067"/>
        <end position="1080"/>
    </location>
</feature>
<dbReference type="PANTHER" id="PTHR46557">
    <property type="entry name" value="SERINE/THREONINE-PROTEIN PHOSPHATASE 1 REGULATORY SUBUNIT 10-RELATED"/>
    <property type="match status" value="1"/>
</dbReference>
<dbReference type="InterPro" id="IPR036855">
    <property type="entry name" value="Znf_CCCH_sf"/>
</dbReference>
<feature type="domain" description="C3H1-type" evidence="7">
    <location>
        <begin position="1127"/>
        <end position="1154"/>
    </location>
</feature>
<dbReference type="RefSeq" id="XP_016943791.2">
    <property type="nucleotide sequence ID" value="XM_017088302.4"/>
</dbReference>
<evidence type="ECO:0000259" key="7">
    <source>
        <dbReference type="PROSITE" id="PS50103"/>
    </source>
</evidence>
<evidence type="ECO:0000256" key="2">
    <source>
        <dbReference type="ARBA" id="ARBA00022771"/>
    </source>
</evidence>
<feature type="region of interest" description="Disordered" evidence="6">
    <location>
        <begin position="215"/>
        <end position="554"/>
    </location>
</feature>
<evidence type="ECO:0000256" key="5">
    <source>
        <dbReference type="PROSITE-ProRule" id="PRU00723"/>
    </source>
</evidence>
<comment type="subcellular location">
    <subcellularLocation>
        <location evidence="4">Nucleus</location>
    </subcellularLocation>
</comment>
<feature type="compositionally biased region" description="Low complexity" evidence="6">
    <location>
        <begin position="311"/>
        <end position="347"/>
    </location>
</feature>
<feature type="compositionally biased region" description="Low complexity" evidence="6">
    <location>
        <begin position="1047"/>
        <end position="1066"/>
    </location>
</feature>
<evidence type="ECO:0000256" key="3">
    <source>
        <dbReference type="ARBA" id="ARBA00022833"/>
    </source>
</evidence>
<feature type="compositionally biased region" description="Low complexity" evidence="6">
    <location>
        <begin position="413"/>
        <end position="426"/>
    </location>
</feature>
<sequence length="1156" mass="122842">MPRIVPLQLLRCLRVLLDNNGGILSAAEVKRISGLMAKYSKKLVSKCVYVQILKSTKTELLGDFMAVGGWSLVYTWLNDAIRAMNWPLVQEILELLLLSPVDVNRLKINSAPILVKGLCKDGGNEGVRILAKRLVEQWLKIVTENTSVMVQPAAPQNAATPAPQAAAPAASGPAAATVPDSASSSDSTDSAGAPVTYTITSAANSSNSNSITIKWKPVVDKPDGEDDETDSAAAQKIKNEEQQQEDTSSATQALADVSLGKKSSLDDSSSAAEVKSGEDVDNKKHKSVKSDKSKRSEKEREKDRKKESSSSHRSSSSSHKSSSSSSSSSSSKSSSSKSSSSSSSSHRSSSDKYRDKDKARSSSGSSSSSKDRERSSGSSSSSSNKHKSSKSSSSSSSSTSGSSSSKDRKDKSSSSSSSTSSTSSSSKQEKDKDNKLMPPPAVAPANTSPSATAASKESEAQKPRSIPIMSRKASISIEIRRDTEKTATVKTYQSKFRSHGLTEEAPPPPSRKGLKKPTSSTVPAAPALLAIPPPLKRPSPPPRDSPTEKKAKIDMNNIAGHVERPGAAKLIAPKKISTLVETNLFSDALAASIEPKKVVKRKRPASANSPTDKDAPLAPLKFYQDTLDESKGEEKSDDSSKENDDARSASPGKDTDADDDDIPLKRVKEDIEQKVQKEKAAAGGEAGEADSTSENVEDVPEEPKKPGPGCGPDGPPGVLMLHRRKGPKKKLTWQPEDKLTQIRYFEVDRSERVNVMKQTFLEMKNLERFSERDALTIARRGFDDTMEPQMEWRPLIEVDNVPDHPNGNLSKQRQVQMDREATTLRALYFSPDMIPDSAAEAELEPHFAHDIPVIPMDDLTGNPDAVNDYSTLAWPEPKGYAPSSGATNGGSDMGFNDNMMPGLGAGPNMMQNPFDPFMGRMPAPSGMPPAPNLMPNQVPNGPPQIWQNQMGPGIVPQGVPPMMNGPGGPGMDMNNMPTQNFMGNQFGSPVPPFGNGPPAFNQYPPMMMNGPGPGPPGMGPNGPVMGPNGPVMGPNGPVMGPNGPVMGPNGPMMNGPPNGPMMNGPPNGMGPGPMQNGGGPRNNNNNNRNKNNGGGNWRSGGNNFQDNSGGNWRSAGSGPNRGGGGGGGNTGICKQFMRGHCNMGKNCKYVHPQKKR</sequence>
<keyword evidence="4" id="KW-0539">Nucleus</keyword>
<accession>A0AB39ZVI0</accession>
<protein>
    <submittedName>
        <fullName evidence="10 11">Serine/threonine-protein phosphatase 1 regulatory subunit 10 isoform X1</fullName>
    </submittedName>
</protein>
<dbReference type="Gene3D" id="3.30.1370.210">
    <property type="match status" value="1"/>
</dbReference>
<keyword evidence="3 5" id="KW-0862">Zinc</keyword>
<dbReference type="PROSITE" id="PS51319">
    <property type="entry name" value="TFIIS_N"/>
    <property type="match status" value="1"/>
</dbReference>
<feature type="compositionally biased region" description="Basic and acidic residues" evidence="6">
    <location>
        <begin position="628"/>
        <end position="647"/>
    </location>
</feature>
<dbReference type="GO" id="GO:0008157">
    <property type="term" value="F:protein phosphatase 1 binding"/>
    <property type="evidence" value="ECO:0007669"/>
    <property type="project" value="TreeGrafter"/>
</dbReference>
<feature type="compositionally biased region" description="Basic and acidic residues" evidence="6">
    <location>
        <begin position="348"/>
        <end position="360"/>
    </location>
</feature>
<dbReference type="InterPro" id="IPR017923">
    <property type="entry name" value="TFIIS_N"/>
</dbReference>
<dbReference type="PROSITE" id="PS50103">
    <property type="entry name" value="ZF_C3H1"/>
    <property type="match status" value="1"/>
</dbReference>
<gene>
    <name evidence="10 11" type="primary">PNUTS</name>
</gene>
<dbReference type="GO" id="GO:0000785">
    <property type="term" value="C:chromatin"/>
    <property type="evidence" value="ECO:0007669"/>
    <property type="project" value="TreeGrafter"/>
</dbReference>
<feature type="compositionally biased region" description="Basic residues" evidence="6">
    <location>
        <begin position="721"/>
        <end position="731"/>
    </location>
</feature>
<dbReference type="RefSeq" id="XP_016943799.2">
    <property type="nucleotide sequence ID" value="XM_017088310.4"/>
</dbReference>
<feature type="compositionally biased region" description="Basic and acidic residues" evidence="6">
    <location>
        <begin position="662"/>
        <end position="680"/>
    </location>
</feature>
<keyword evidence="1 5" id="KW-0479">Metal-binding</keyword>
<dbReference type="GO" id="GO:0005634">
    <property type="term" value="C:nucleus"/>
    <property type="evidence" value="ECO:0007669"/>
    <property type="project" value="UniProtKB-SubCell"/>
</dbReference>
<feature type="compositionally biased region" description="Low complexity" evidence="6">
    <location>
        <begin position="258"/>
        <end position="272"/>
    </location>
</feature>
<keyword evidence="9" id="KW-1185">Reference proteome</keyword>
<feature type="compositionally biased region" description="Low complexity" evidence="6">
    <location>
        <begin position="1081"/>
        <end position="1091"/>
    </location>
</feature>
<dbReference type="SUPFAM" id="SSF47676">
    <property type="entry name" value="Conserved domain common to transcription factors TFIIS, elongin A, CRSP70"/>
    <property type="match status" value="1"/>
</dbReference>
<evidence type="ECO:0000313" key="11">
    <source>
        <dbReference type="RefSeq" id="XP_016943799.2"/>
    </source>
</evidence>
<dbReference type="Proteomes" id="UP001652628">
    <property type="component" value="Chromosome 2L"/>
</dbReference>
<feature type="compositionally biased region" description="Gly residues" evidence="6">
    <location>
        <begin position="1119"/>
        <end position="1128"/>
    </location>
</feature>
<dbReference type="CTD" id="33270"/>
<dbReference type="SMART" id="SM00356">
    <property type="entry name" value="ZnF_C3H1"/>
    <property type="match status" value="1"/>
</dbReference>
<dbReference type="PANTHER" id="PTHR46557:SF1">
    <property type="entry name" value="SERINE_THREONINE-PROTEIN PHOSPHATASE 1 REGULATORY SUBUNIT 10"/>
    <property type="match status" value="1"/>
</dbReference>